<keyword evidence="2" id="KW-1185">Reference proteome</keyword>
<dbReference type="PhylomeDB" id="Q8TLR0"/>
<organism evidence="1 2">
    <name type="scientific">Methanosarcina acetivorans (strain ATCC 35395 / DSM 2834 / JCM 12185 / C2A)</name>
    <dbReference type="NCBI Taxonomy" id="188937"/>
    <lineage>
        <taxon>Archaea</taxon>
        <taxon>Methanobacteriati</taxon>
        <taxon>Methanobacteriota</taxon>
        <taxon>Stenosarchaea group</taxon>
        <taxon>Methanomicrobia</taxon>
        <taxon>Methanosarcinales</taxon>
        <taxon>Methanosarcinaceae</taxon>
        <taxon>Methanosarcina</taxon>
    </lineage>
</organism>
<evidence type="ECO:0000313" key="2">
    <source>
        <dbReference type="Proteomes" id="UP000002487"/>
    </source>
</evidence>
<evidence type="ECO:0008006" key="3">
    <source>
        <dbReference type="Google" id="ProtNLM"/>
    </source>
</evidence>
<dbReference type="EnsemblBacteria" id="AAM06346">
    <property type="protein sequence ID" value="AAM06346"/>
    <property type="gene ID" value="MA_2973"/>
</dbReference>
<name>Q8TLR0_METAC</name>
<dbReference type="AlphaFoldDB" id="Q8TLR0"/>
<evidence type="ECO:0000313" key="1">
    <source>
        <dbReference type="EMBL" id="AAM06346.1"/>
    </source>
</evidence>
<gene>
    <name evidence="1" type="ordered locus">MA_2973</name>
</gene>
<dbReference type="InterPro" id="IPR020075">
    <property type="entry name" value="Uncharacterised_AF2234"/>
</dbReference>
<dbReference type="HOGENOM" id="CLU_170072_1_0_2"/>
<dbReference type="Proteomes" id="UP000002487">
    <property type="component" value="Chromosome"/>
</dbReference>
<dbReference type="EMBL" id="AE010299">
    <property type="protein sequence ID" value="AAM06346.1"/>
    <property type="molecule type" value="Genomic_DNA"/>
</dbReference>
<dbReference type="Pfam" id="PF10967">
    <property type="entry name" value="DUF2769"/>
    <property type="match status" value="1"/>
</dbReference>
<reference evidence="1 2" key="1">
    <citation type="journal article" date="2002" name="Genome Res.">
        <title>The genome of Methanosarcina acetivorans reveals extensive metabolic and physiological diversity.</title>
        <authorList>
            <person name="Galagan J.E."/>
            <person name="Nusbaum C."/>
            <person name="Roy A."/>
            <person name="Endrizzi M.G."/>
            <person name="Macdonald P."/>
            <person name="FitzHugh W."/>
            <person name="Calvo S."/>
            <person name="Engels R."/>
            <person name="Smirnov S."/>
            <person name="Atnoor D."/>
            <person name="Brown A."/>
            <person name="Allen N."/>
            <person name="Naylor J."/>
            <person name="Stange-Thomann N."/>
            <person name="DeArellano K."/>
            <person name="Johnson R."/>
            <person name="Linton L."/>
            <person name="McEwan P."/>
            <person name="McKernan K."/>
            <person name="Talamas J."/>
            <person name="Tirrell A."/>
            <person name="Ye W."/>
            <person name="Zimmer A."/>
            <person name="Barber R.D."/>
            <person name="Cann I."/>
            <person name="Graham D.E."/>
            <person name="Grahame D.A."/>
            <person name="Guss A."/>
            <person name="Hedderich R."/>
            <person name="Ingram-Smith C."/>
            <person name="Kuettner C.H."/>
            <person name="Krzycki J.A."/>
            <person name="Leigh J.A."/>
            <person name="Li W."/>
            <person name="Liu J."/>
            <person name="Mukhopadhyay B."/>
            <person name="Reeve J.N."/>
            <person name="Smith K."/>
            <person name="Springer T.A."/>
            <person name="Umayam L.A."/>
            <person name="White O."/>
            <person name="White R.H."/>
            <person name="de Macario E.C."/>
            <person name="Ferry J.G."/>
            <person name="Jarrell K.F."/>
            <person name="Jing H."/>
            <person name="Macario A.J.L."/>
            <person name="Paulsen I."/>
            <person name="Pritchett M."/>
            <person name="Sowers K.R."/>
            <person name="Swanson R.V."/>
            <person name="Zinder S.H."/>
            <person name="Lander E."/>
            <person name="Metcalf W.W."/>
            <person name="Birren B."/>
        </authorList>
    </citation>
    <scope>NUCLEOTIDE SEQUENCE [LARGE SCALE GENOMIC DNA]</scope>
    <source>
        <strain evidence="2">ATCC 35395 / DSM 2834 / JCM 12185 / C2A</strain>
    </source>
</reference>
<proteinExistence type="predicted"/>
<protein>
    <recommendedName>
        <fullName evidence="3">DUF2769 domain-containing protein</fullName>
    </recommendedName>
</protein>
<dbReference type="InParanoid" id="Q8TLR0"/>
<sequence length="62" mass="6746">MCLCPECPSWVECGEKGGFCFETIEKSSCINEENGCICPTCPVASSMGLENMYYCTRGSKST</sequence>
<accession>Q8TLR0</accession>
<dbReference type="KEGG" id="mac:MA_2973"/>